<protein>
    <submittedName>
        <fullName evidence="2">Short-chain dehydrogenase</fullName>
    </submittedName>
</protein>
<evidence type="ECO:0000313" key="2">
    <source>
        <dbReference type="EMBL" id="OZI33190.1"/>
    </source>
</evidence>
<dbReference type="RefSeq" id="WP_094828185.1">
    <property type="nucleotide sequence ID" value="NZ_NEVL01000004.1"/>
</dbReference>
<dbReference type="Proteomes" id="UP000217005">
    <property type="component" value="Unassembled WGS sequence"/>
</dbReference>
<dbReference type="GO" id="GO:0032787">
    <property type="term" value="P:monocarboxylic acid metabolic process"/>
    <property type="evidence" value="ECO:0007669"/>
    <property type="project" value="UniProtKB-ARBA"/>
</dbReference>
<evidence type="ECO:0000313" key="3">
    <source>
        <dbReference type="Proteomes" id="UP000217005"/>
    </source>
</evidence>
<dbReference type="CDD" id="cd05233">
    <property type="entry name" value="SDR_c"/>
    <property type="match status" value="1"/>
</dbReference>
<dbReference type="SUPFAM" id="SSF51735">
    <property type="entry name" value="NAD(P)-binding Rossmann-fold domains"/>
    <property type="match status" value="1"/>
</dbReference>
<dbReference type="InterPro" id="IPR036291">
    <property type="entry name" value="NAD(P)-bd_dom_sf"/>
</dbReference>
<dbReference type="FunFam" id="3.40.50.720:FF:000084">
    <property type="entry name" value="Short-chain dehydrogenase reductase"/>
    <property type="match status" value="1"/>
</dbReference>
<gene>
    <name evidence="2" type="ORF">CEG14_20330</name>
</gene>
<organism evidence="2 3">
    <name type="scientific">Bordetella genomosp. 1</name>
    <dbReference type="NCBI Taxonomy" id="1395607"/>
    <lineage>
        <taxon>Bacteria</taxon>
        <taxon>Pseudomonadati</taxon>
        <taxon>Pseudomonadota</taxon>
        <taxon>Betaproteobacteria</taxon>
        <taxon>Burkholderiales</taxon>
        <taxon>Alcaligenaceae</taxon>
        <taxon>Bordetella</taxon>
    </lineage>
</organism>
<name>A0A261S8T2_9BORD</name>
<dbReference type="OrthoDB" id="8665216at2"/>
<reference evidence="2 3" key="1">
    <citation type="submission" date="2017-05" db="EMBL/GenBank/DDBJ databases">
        <title>Complete and WGS of Bordetella genogroups.</title>
        <authorList>
            <person name="Spilker T."/>
            <person name="LiPuma J."/>
        </authorList>
    </citation>
    <scope>NUCLEOTIDE SEQUENCE [LARGE SCALE GENOMIC DNA]</scope>
    <source>
        <strain evidence="2 3">AU17610</strain>
    </source>
</reference>
<dbReference type="PANTHER" id="PTHR42879">
    <property type="entry name" value="3-OXOACYL-(ACYL-CARRIER-PROTEIN) REDUCTASE"/>
    <property type="match status" value="1"/>
</dbReference>
<dbReference type="Gene3D" id="3.40.50.720">
    <property type="entry name" value="NAD(P)-binding Rossmann-like Domain"/>
    <property type="match status" value="1"/>
</dbReference>
<sequence length="242" mass="25908">MKQQLTALVTGASNGIGRATVQRFAADGYKIVTVDRSPPAELVGSETFIQADLLDAGDRERALEHIREQFNVDVLVNNVAIVKLSPVEDVTLGDLQTSVDLNIVAALRFAQTVIPGMKRRGYGRIVNIASRAARGKELRTAYSATKAAVIGMTRTWALELAPHGITVNCIGPGPIATEMFRAANPPDSEQTKTILRSIPVQRLGEPEEIAHAVAFFSHRLAGFTTGQVIYVCGGMTVGLGSI</sequence>
<evidence type="ECO:0000256" key="1">
    <source>
        <dbReference type="ARBA" id="ARBA00006484"/>
    </source>
</evidence>
<comment type="similarity">
    <text evidence="1">Belongs to the short-chain dehydrogenases/reductases (SDR) family.</text>
</comment>
<dbReference type="InterPro" id="IPR020904">
    <property type="entry name" value="Sc_DH/Rdtase_CS"/>
</dbReference>
<dbReference type="EMBL" id="NEVL01000004">
    <property type="protein sequence ID" value="OZI33190.1"/>
    <property type="molecule type" value="Genomic_DNA"/>
</dbReference>
<dbReference type="InterPro" id="IPR002347">
    <property type="entry name" value="SDR_fam"/>
</dbReference>
<dbReference type="PROSITE" id="PS00061">
    <property type="entry name" value="ADH_SHORT"/>
    <property type="match status" value="1"/>
</dbReference>
<proteinExistence type="inferred from homology"/>
<dbReference type="InterPro" id="IPR050259">
    <property type="entry name" value="SDR"/>
</dbReference>
<dbReference type="AlphaFoldDB" id="A0A261S8T2"/>
<comment type="caution">
    <text evidence="2">The sequence shown here is derived from an EMBL/GenBank/DDBJ whole genome shotgun (WGS) entry which is preliminary data.</text>
</comment>
<dbReference type="PANTHER" id="PTHR42879:SF2">
    <property type="entry name" value="3-OXOACYL-[ACYL-CARRIER-PROTEIN] REDUCTASE FABG"/>
    <property type="match status" value="1"/>
</dbReference>
<dbReference type="PRINTS" id="PR00080">
    <property type="entry name" value="SDRFAMILY"/>
</dbReference>
<dbReference type="PRINTS" id="PR00081">
    <property type="entry name" value="GDHRDH"/>
</dbReference>
<accession>A0A261S8T2</accession>
<dbReference type="Pfam" id="PF13561">
    <property type="entry name" value="adh_short_C2"/>
    <property type="match status" value="1"/>
</dbReference>